<reference evidence="1" key="1">
    <citation type="submission" date="2021-06" db="EMBL/GenBank/DDBJ databases">
        <authorList>
            <person name="Kallberg Y."/>
            <person name="Tangrot J."/>
            <person name="Rosling A."/>
        </authorList>
    </citation>
    <scope>NUCLEOTIDE SEQUENCE</scope>
    <source>
        <strain evidence="1">MA461A</strain>
    </source>
</reference>
<accession>A0ACA9QRJ7</accession>
<evidence type="ECO:0000313" key="2">
    <source>
        <dbReference type="Proteomes" id="UP000789920"/>
    </source>
</evidence>
<feature type="non-terminal residue" evidence="1">
    <location>
        <position position="1"/>
    </location>
</feature>
<sequence length="74" mass="8639">ISVDVELLWIVLAKGHRYFSQYTRNVKIIYGKKTLTGQLPLTHEIRMQNKLLDLFIFVTSFDSKDLNKNQVIEG</sequence>
<name>A0ACA9QRJ7_9GLOM</name>
<organism evidence="1 2">
    <name type="scientific">Racocetra persica</name>
    <dbReference type="NCBI Taxonomy" id="160502"/>
    <lineage>
        <taxon>Eukaryota</taxon>
        <taxon>Fungi</taxon>
        <taxon>Fungi incertae sedis</taxon>
        <taxon>Mucoromycota</taxon>
        <taxon>Glomeromycotina</taxon>
        <taxon>Glomeromycetes</taxon>
        <taxon>Diversisporales</taxon>
        <taxon>Gigasporaceae</taxon>
        <taxon>Racocetra</taxon>
    </lineage>
</organism>
<gene>
    <name evidence="1" type="ORF">RPERSI_LOCUS15047</name>
</gene>
<protein>
    <submittedName>
        <fullName evidence="1">22720_t:CDS:1</fullName>
    </submittedName>
</protein>
<evidence type="ECO:0000313" key="1">
    <source>
        <dbReference type="EMBL" id="CAG8759305.1"/>
    </source>
</evidence>
<dbReference type="EMBL" id="CAJVQC010035556">
    <property type="protein sequence ID" value="CAG8759305.1"/>
    <property type="molecule type" value="Genomic_DNA"/>
</dbReference>
<proteinExistence type="predicted"/>
<dbReference type="Proteomes" id="UP000789920">
    <property type="component" value="Unassembled WGS sequence"/>
</dbReference>
<feature type="non-terminal residue" evidence="1">
    <location>
        <position position="74"/>
    </location>
</feature>
<comment type="caution">
    <text evidence="1">The sequence shown here is derived from an EMBL/GenBank/DDBJ whole genome shotgun (WGS) entry which is preliminary data.</text>
</comment>
<keyword evidence="2" id="KW-1185">Reference proteome</keyword>